<comment type="caution">
    <text evidence="9">The sequence shown here is derived from an EMBL/GenBank/DDBJ whole genome shotgun (WGS) entry which is preliminary data.</text>
</comment>
<feature type="transmembrane region" description="Helical" evidence="7">
    <location>
        <begin position="407"/>
        <end position="439"/>
    </location>
</feature>
<gene>
    <name evidence="9" type="ORF">E8K88_05910</name>
</gene>
<protein>
    <recommendedName>
        <fullName evidence="8">Integral membrane bound transporter domain-containing protein</fullName>
    </recommendedName>
</protein>
<dbReference type="AlphaFoldDB" id="A0A4S5BPB2"/>
<evidence type="ECO:0000256" key="6">
    <source>
        <dbReference type="ARBA" id="ARBA00043993"/>
    </source>
</evidence>
<keyword evidence="3 7" id="KW-0812">Transmembrane</keyword>
<evidence type="ECO:0000256" key="1">
    <source>
        <dbReference type="ARBA" id="ARBA00004651"/>
    </source>
</evidence>
<dbReference type="PANTHER" id="PTHR30509:SF9">
    <property type="entry name" value="MULTIDRUG RESISTANCE PROTEIN MDTO"/>
    <property type="match status" value="1"/>
</dbReference>
<keyword evidence="10" id="KW-1185">Reference proteome</keyword>
<dbReference type="EMBL" id="SSWX01000006">
    <property type="protein sequence ID" value="THJ34527.1"/>
    <property type="molecule type" value="Genomic_DNA"/>
</dbReference>
<dbReference type="GO" id="GO:0005886">
    <property type="term" value="C:plasma membrane"/>
    <property type="evidence" value="ECO:0007669"/>
    <property type="project" value="UniProtKB-SubCell"/>
</dbReference>
<name>A0A4S5BPB2_9BURK</name>
<comment type="similarity">
    <text evidence="6">Belongs to the YccS/YhfK family.</text>
</comment>
<keyword evidence="5 7" id="KW-0472">Membrane</keyword>
<keyword evidence="4 7" id="KW-1133">Transmembrane helix</keyword>
<evidence type="ECO:0000256" key="2">
    <source>
        <dbReference type="ARBA" id="ARBA00022475"/>
    </source>
</evidence>
<feature type="transmembrane region" description="Helical" evidence="7">
    <location>
        <begin position="75"/>
        <end position="91"/>
    </location>
</feature>
<dbReference type="RefSeq" id="WP_136405737.1">
    <property type="nucleotide sequence ID" value="NZ_SSWX01000006.1"/>
</dbReference>
<feature type="transmembrane region" description="Helical" evidence="7">
    <location>
        <begin position="378"/>
        <end position="400"/>
    </location>
</feature>
<evidence type="ECO:0000313" key="9">
    <source>
        <dbReference type="EMBL" id="THJ34527.1"/>
    </source>
</evidence>
<feature type="transmembrane region" description="Helical" evidence="7">
    <location>
        <begin position="122"/>
        <end position="138"/>
    </location>
</feature>
<feature type="transmembrane region" description="Helical" evidence="7">
    <location>
        <begin position="97"/>
        <end position="115"/>
    </location>
</feature>
<feature type="domain" description="Integral membrane bound transporter" evidence="8">
    <location>
        <begin position="365"/>
        <end position="489"/>
    </location>
</feature>
<feature type="transmembrane region" description="Helical" evidence="7">
    <location>
        <begin position="39"/>
        <end position="63"/>
    </location>
</feature>
<evidence type="ECO:0000256" key="4">
    <source>
        <dbReference type="ARBA" id="ARBA00022989"/>
    </source>
</evidence>
<evidence type="ECO:0000256" key="5">
    <source>
        <dbReference type="ARBA" id="ARBA00023136"/>
    </source>
</evidence>
<dbReference type="OrthoDB" id="128040at2"/>
<proteinExistence type="inferred from homology"/>
<feature type="transmembrane region" description="Helical" evidence="7">
    <location>
        <begin position="144"/>
        <end position="167"/>
    </location>
</feature>
<evidence type="ECO:0000259" key="8">
    <source>
        <dbReference type="Pfam" id="PF13515"/>
    </source>
</evidence>
<accession>A0A4S5BPB2</accession>
<feature type="transmembrane region" description="Helical" evidence="7">
    <location>
        <begin position="352"/>
        <end position="372"/>
    </location>
</feature>
<feature type="transmembrane region" description="Helical" evidence="7">
    <location>
        <begin position="476"/>
        <end position="494"/>
    </location>
</feature>
<keyword evidence="2" id="KW-1003">Cell membrane</keyword>
<comment type="subcellular location">
    <subcellularLocation>
        <location evidence="1">Cell membrane</location>
        <topology evidence="1">Multi-pass membrane protein</topology>
    </subcellularLocation>
</comment>
<feature type="transmembrane region" description="Helical" evidence="7">
    <location>
        <begin position="445"/>
        <end position="464"/>
    </location>
</feature>
<dbReference type="Proteomes" id="UP000306236">
    <property type="component" value="Unassembled WGS sequence"/>
</dbReference>
<reference evidence="9 10" key="1">
    <citation type="submission" date="2019-04" db="EMBL/GenBank/DDBJ databases">
        <title>Lampropedia sp YIM MLB12 draf genome.</title>
        <authorList>
            <person name="Wang Y.-X."/>
        </authorList>
    </citation>
    <scope>NUCLEOTIDE SEQUENCE [LARGE SCALE GENOMIC DNA]</scope>
    <source>
        <strain evidence="9 10">YIM MLB12</strain>
    </source>
</reference>
<dbReference type="InterPro" id="IPR049453">
    <property type="entry name" value="Memb_transporter_dom"/>
</dbReference>
<dbReference type="Pfam" id="PF13515">
    <property type="entry name" value="FUSC_2"/>
    <property type="match status" value="1"/>
</dbReference>
<evidence type="ECO:0000256" key="3">
    <source>
        <dbReference type="ARBA" id="ARBA00022692"/>
    </source>
</evidence>
<evidence type="ECO:0000313" key="10">
    <source>
        <dbReference type="Proteomes" id="UP000306236"/>
    </source>
</evidence>
<organism evidence="9 10">
    <name type="scientific">Lampropedia aestuarii</name>
    <dbReference type="NCBI Taxonomy" id="2562762"/>
    <lineage>
        <taxon>Bacteria</taxon>
        <taxon>Pseudomonadati</taxon>
        <taxon>Pseudomonadota</taxon>
        <taxon>Betaproteobacteria</taxon>
        <taxon>Burkholderiales</taxon>
        <taxon>Comamonadaceae</taxon>
        <taxon>Lampropedia</taxon>
    </lineage>
</organism>
<evidence type="ECO:0000256" key="7">
    <source>
        <dbReference type="SAM" id="Phobius"/>
    </source>
</evidence>
<dbReference type="PANTHER" id="PTHR30509">
    <property type="entry name" value="P-HYDROXYBENZOIC ACID EFFLUX PUMP SUBUNIT-RELATED"/>
    <property type="match status" value="1"/>
</dbReference>
<sequence>MAASPPSWLRTLVNAHPALYWPWRHSLRLALLTTVPLAVGFYTGHLTQALFVCLGGLLSAITVQTDPYSERFPRIFAAVPFGMLGFFWGALIAGNHLATIAGVVLAALVSGWISFWGKTFSAGALQMLVLTVIASHLPPGSVSLWLPVLFATGAVYAATLLAIEALLIPKQPEKKLVALVFDSLAEFARTAALSDSNDSAVKAALHNTLLNQANAYDVLSDIDVRQEGLPKARRERPMGQQCLTWLDALTVLIAKHRGDAANLLPLADFLKATAHAVMHPHAANSAARLQAMALPQQAEIAAVVQSIAVLFSQPLDFERTRAKSVARRLADDWHGLCAGGLRVKLQAQRSNFVNILSLALCMLVAMLAEFNLPGNRSYWIPLTVAVILKPDFGSVFVRAVQRSLGTLLGVLIAVAIFYWVPKGMWLVAVVGCLSVILPWSSLKNYAWQCTFLTPLILILLDLIIAGPTVDYGQQRLIDTVLGALIVLVFGYFIWPKPVTTSYAQHRQSLRKAVLAYLAALQAWQPGAQASSTSGGGLLAATQTERHQAYAEIFSLRKWLQNFLGEPPAISQQAFEKLPCMDEAEALVDAIDSYAVQCQTSGQAVAEDQMAQWTEQAKVLG</sequence>